<keyword evidence="10" id="KW-0446">Lipid-binding</keyword>
<gene>
    <name evidence="15" type="ORF">DM860_016431</name>
</gene>
<keyword evidence="6" id="KW-0677">Repeat</keyword>
<dbReference type="CDD" id="cd21677">
    <property type="entry name" value="SMP_SYT"/>
    <property type="match status" value="1"/>
</dbReference>
<evidence type="ECO:0000313" key="15">
    <source>
        <dbReference type="EMBL" id="RAL44185.1"/>
    </source>
</evidence>
<feature type="domain" description="C2" evidence="13">
    <location>
        <begin position="416"/>
        <end position="535"/>
    </location>
</feature>
<proteinExistence type="inferred from homology"/>
<dbReference type="PANTHER" id="PTHR10774">
    <property type="entry name" value="EXTENDED SYNAPTOTAGMIN-RELATED"/>
    <property type="match status" value="1"/>
</dbReference>
<comment type="function">
    <text evidence="12">May be involved in membrane trafficking.</text>
</comment>
<sequence>MAFLFGLVVGVIVGLALIVAFVKSENARSKRRSELANTVAAFARMTVEDSRKIFTQDQYPSWLVFSKRQKLKWLNSHLEKIWPSVNEAASELIKMNVEPVLESYRPVVLASLKFSKFTLGTVAPQFTGVEIIEDGSEGITMELEMQWDGNPSIILDIKTYLGVALPVQVKNIGFTGIFRLIFRPLVDELPCFGAVCVSLRQKKNLDFTLKVVGGDLTAIPGIADAIEGTIRDAIEDSIMWPVRKVIPILPGDYSDLELKPVGKLEVKLVQAKGLTNKDIIGKSDPFAELYVRPVRDKIKKSKIINNDLNPVWNEHFQFVVEDPLTQYLVIKIYDDEGLQASELIGCAHVRLNELEPGKVKDVWLPLVKDLEIQRDKKDRGHVNLELLYCPIGMKNGFTNPFDDKFSMTSLEKVLKNSTELKENGGDIKREVIVRGVLSVTVISADDLPPADLLGKADPYVVLTLRKAGTKNKTRVVMDNLNPVWNQTFDFLVEDGLHDMLTLEVYDHDTFKKDYMGRCILTLTRVIMESEYKESYELDGAKSGKLNLHLKWTPQPIYRDT</sequence>
<evidence type="ECO:0008006" key="17">
    <source>
        <dbReference type="Google" id="ProtNLM"/>
    </source>
</evidence>
<evidence type="ECO:0000256" key="5">
    <source>
        <dbReference type="ARBA" id="ARBA00022723"/>
    </source>
</evidence>
<organism evidence="15 16">
    <name type="scientific">Cuscuta australis</name>
    <dbReference type="NCBI Taxonomy" id="267555"/>
    <lineage>
        <taxon>Eukaryota</taxon>
        <taxon>Viridiplantae</taxon>
        <taxon>Streptophyta</taxon>
        <taxon>Embryophyta</taxon>
        <taxon>Tracheophyta</taxon>
        <taxon>Spermatophyta</taxon>
        <taxon>Magnoliopsida</taxon>
        <taxon>eudicotyledons</taxon>
        <taxon>Gunneridae</taxon>
        <taxon>Pentapetalae</taxon>
        <taxon>asterids</taxon>
        <taxon>lamiids</taxon>
        <taxon>Solanales</taxon>
        <taxon>Convolvulaceae</taxon>
        <taxon>Cuscuteae</taxon>
        <taxon>Cuscuta</taxon>
        <taxon>Cuscuta subgen. Grammica</taxon>
        <taxon>Cuscuta sect. Cleistogrammica</taxon>
    </lineage>
</organism>
<evidence type="ECO:0000256" key="3">
    <source>
        <dbReference type="ARBA" id="ARBA00022448"/>
    </source>
</evidence>
<reference evidence="15 16" key="1">
    <citation type="submission" date="2018-06" db="EMBL/GenBank/DDBJ databases">
        <title>The Genome of Cuscuta australis (Dodder) Provides Insight into the Evolution of Plant Parasitism.</title>
        <authorList>
            <person name="Liu H."/>
        </authorList>
    </citation>
    <scope>NUCLEOTIDE SEQUENCE [LARGE SCALE GENOMIC DNA]</scope>
    <source>
        <strain evidence="16">cv. Yunnan</strain>
        <tissue evidence="15">Vines</tissue>
    </source>
</reference>
<dbReference type="InterPro" id="IPR045050">
    <property type="entry name" value="Synaptotagmin_plant"/>
</dbReference>
<evidence type="ECO:0000256" key="6">
    <source>
        <dbReference type="ARBA" id="ARBA00022737"/>
    </source>
</evidence>
<name>A0A328DEF3_9ASTE</name>
<evidence type="ECO:0000256" key="7">
    <source>
        <dbReference type="ARBA" id="ARBA00022837"/>
    </source>
</evidence>
<accession>A0A328DEF3</accession>
<dbReference type="InterPro" id="IPR000008">
    <property type="entry name" value="C2_dom"/>
</dbReference>
<dbReference type="Proteomes" id="UP000249390">
    <property type="component" value="Unassembled WGS sequence"/>
</dbReference>
<dbReference type="InterPro" id="IPR039010">
    <property type="entry name" value="Synaptotagmin_SMP"/>
</dbReference>
<dbReference type="GO" id="GO:0008289">
    <property type="term" value="F:lipid binding"/>
    <property type="evidence" value="ECO:0007669"/>
    <property type="project" value="UniProtKB-KW"/>
</dbReference>
<evidence type="ECO:0000256" key="8">
    <source>
        <dbReference type="ARBA" id="ARBA00022989"/>
    </source>
</evidence>
<dbReference type="PROSITE" id="PS50004">
    <property type="entry name" value="C2"/>
    <property type="match status" value="2"/>
</dbReference>
<dbReference type="InterPro" id="IPR035892">
    <property type="entry name" value="C2_domain_sf"/>
</dbReference>
<dbReference type="AlphaFoldDB" id="A0A328DEF3"/>
<keyword evidence="11" id="KW-0472">Membrane</keyword>
<dbReference type="GO" id="GO:0006869">
    <property type="term" value="P:lipid transport"/>
    <property type="evidence" value="ECO:0007669"/>
    <property type="project" value="UniProtKB-KW"/>
</dbReference>
<comment type="similarity">
    <text evidence="2">Belongs to the synaptotagmin family.</text>
</comment>
<keyword evidence="3" id="KW-0813">Transport</keyword>
<dbReference type="SMART" id="SM00239">
    <property type="entry name" value="C2"/>
    <property type="match status" value="2"/>
</dbReference>
<keyword evidence="5" id="KW-0479">Metal-binding</keyword>
<keyword evidence="9" id="KW-0445">Lipid transport</keyword>
<evidence type="ECO:0000256" key="9">
    <source>
        <dbReference type="ARBA" id="ARBA00023055"/>
    </source>
</evidence>
<dbReference type="PROSITE" id="PS51847">
    <property type="entry name" value="SMP"/>
    <property type="match status" value="1"/>
</dbReference>
<evidence type="ECO:0000256" key="2">
    <source>
        <dbReference type="ARBA" id="ARBA00006996"/>
    </source>
</evidence>
<dbReference type="PANTHER" id="PTHR10774:SF149">
    <property type="entry name" value="SYNAPTOTAGMIN-5"/>
    <property type="match status" value="1"/>
</dbReference>
<dbReference type="Gene3D" id="2.60.40.150">
    <property type="entry name" value="C2 domain"/>
    <property type="match status" value="2"/>
</dbReference>
<dbReference type="FunFam" id="2.60.40.150:FF:000135">
    <property type="entry name" value="Plant synaptotagmin"/>
    <property type="match status" value="1"/>
</dbReference>
<evidence type="ECO:0000256" key="10">
    <source>
        <dbReference type="ARBA" id="ARBA00023121"/>
    </source>
</evidence>
<dbReference type="Pfam" id="PF17047">
    <property type="entry name" value="SMP_LBD"/>
    <property type="match status" value="1"/>
</dbReference>
<keyword evidence="4" id="KW-0812">Transmembrane</keyword>
<dbReference type="InterPro" id="IPR031468">
    <property type="entry name" value="SMP_LBD"/>
</dbReference>
<feature type="domain" description="SMP-LTD" evidence="14">
    <location>
        <begin position="67"/>
        <end position="249"/>
    </location>
</feature>
<evidence type="ECO:0000256" key="12">
    <source>
        <dbReference type="ARBA" id="ARBA00058920"/>
    </source>
</evidence>
<dbReference type="GO" id="GO:0046872">
    <property type="term" value="F:metal ion binding"/>
    <property type="evidence" value="ECO:0007669"/>
    <property type="project" value="UniProtKB-KW"/>
</dbReference>
<dbReference type="SUPFAM" id="SSF49562">
    <property type="entry name" value="C2 domain (Calcium/lipid-binding domain, CaLB)"/>
    <property type="match status" value="2"/>
</dbReference>
<dbReference type="PRINTS" id="PR00360">
    <property type="entry name" value="C2DOMAIN"/>
</dbReference>
<evidence type="ECO:0000259" key="13">
    <source>
        <dbReference type="PROSITE" id="PS50004"/>
    </source>
</evidence>
<evidence type="ECO:0000256" key="1">
    <source>
        <dbReference type="ARBA" id="ARBA00004167"/>
    </source>
</evidence>
<comment type="caution">
    <text evidence="15">The sequence shown here is derived from an EMBL/GenBank/DDBJ whole genome shotgun (WGS) entry which is preliminary data.</text>
</comment>
<comment type="subcellular location">
    <subcellularLocation>
        <location evidence="1">Membrane</location>
        <topology evidence="1">Single-pass membrane protein</topology>
    </subcellularLocation>
</comment>
<dbReference type="GO" id="GO:0005783">
    <property type="term" value="C:endoplasmic reticulum"/>
    <property type="evidence" value="ECO:0007669"/>
    <property type="project" value="TreeGrafter"/>
</dbReference>
<dbReference type="CDD" id="cd00030">
    <property type="entry name" value="C2"/>
    <property type="match status" value="2"/>
</dbReference>
<dbReference type="Pfam" id="PF00168">
    <property type="entry name" value="C2"/>
    <property type="match status" value="2"/>
</dbReference>
<dbReference type="FunFam" id="2.60.40.150:FF:000100">
    <property type="entry name" value="Extended synaptotagmin-2"/>
    <property type="match status" value="1"/>
</dbReference>
<evidence type="ECO:0000256" key="4">
    <source>
        <dbReference type="ARBA" id="ARBA00022692"/>
    </source>
</evidence>
<dbReference type="EMBL" id="NQVE01000147">
    <property type="protein sequence ID" value="RAL44185.1"/>
    <property type="molecule type" value="Genomic_DNA"/>
</dbReference>
<evidence type="ECO:0000256" key="11">
    <source>
        <dbReference type="ARBA" id="ARBA00023136"/>
    </source>
</evidence>
<keyword evidence="16" id="KW-1185">Reference proteome</keyword>
<evidence type="ECO:0000313" key="16">
    <source>
        <dbReference type="Proteomes" id="UP000249390"/>
    </source>
</evidence>
<keyword evidence="7" id="KW-0106">Calcium</keyword>
<protein>
    <recommendedName>
        <fullName evidence="17">Synaptotagmin-5-like</fullName>
    </recommendedName>
</protein>
<feature type="domain" description="C2" evidence="13">
    <location>
        <begin position="243"/>
        <end position="364"/>
    </location>
</feature>
<evidence type="ECO:0000259" key="14">
    <source>
        <dbReference type="PROSITE" id="PS51847"/>
    </source>
</evidence>
<keyword evidence="8" id="KW-1133">Transmembrane helix</keyword>
<dbReference type="GO" id="GO:0016020">
    <property type="term" value="C:membrane"/>
    <property type="evidence" value="ECO:0007669"/>
    <property type="project" value="UniProtKB-SubCell"/>
</dbReference>